<evidence type="ECO:0000313" key="1">
    <source>
        <dbReference type="EMBL" id="CAE2271595.1"/>
    </source>
</evidence>
<reference evidence="1" key="1">
    <citation type="submission" date="2021-01" db="EMBL/GenBank/DDBJ databases">
        <authorList>
            <person name="Corre E."/>
            <person name="Pelletier E."/>
            <person name="Niang G."/>
            <person name="Scheremetjew M."/>
            <person name="Finn R."/>
            <person name="Kale V."/>
            <person name="Holt S."/>
            <person name="Cochrane G."/>
            <person name="Meng A."/>
            <person name="Brown T."/>
            <person name="Cohen L."/>
        </authorList>
    </citation>
    <scope>NUCLEOTIDE SEQUENCE</scope>
    <source>
        <strain evidence="1">Isolate 1302-5</strain>
    </source>
</reference>
<gene>
    <name evidence="1" type="ORF">OAUR00152_LOCUS32338</name>
</gene>
<dbReference type="EMBL" id="HBKQ01046851">
    <property type="protein sequence ID" value="CAE2271595.1"/>
    <property type="molecule type" value="Transcribed_RNA"/>
</dbReference>
<name>A0A7S4JRF5_9STRA</name>
<proteinExistence type="predicted"/>
<sequence>MVYGSYLELLGALLISHAGMGVRSFAPRHQAAWAAAVLRPRCPSVDSAVKSTCSVASLLPPLPQQRRRHNIDQHLLVRCADPSDAYTIEPLFSQRPRDIFDQISSACGSGSTTATVGFDDLTRWEELQELLADGEILASEVKSFYDASKISACNEELDEAGFEALYNMIDDLFEADADDIDDTDIATSSASAPINICKEEELLALLTNGDGENQIVGSDKLPCGMDSTDERRDAISTIIEDLVSSADSNQIATIQAKDLLGAWDLLYTSSKAMILNKSLSGLTASGPDQEILFSGVRQTFTGSKFLGFVEFVETFNRGDPDAFDVKITGEWLLQKDTPTLEISPDNIEYSSGGKASGMTEAAPVVQMGGGMSQVSEWQSLGPIKLLEVVYVSPDLYIAQGKFESSGVFVWTRVE</sequence>
<dbReference type="AlphaFoldDB" id="A0A7S4JRF5"/>
<organism evidence="1">
    <name type="scientific">Odontella aurita</name>
    <dbReference type="NCBI Taxonomy" id="265563"/>
    <lineage>
        <taxon>Eukaryota</taxon>
        <taxon>Sar</taxon>
        <taxon>Stramenopiles</taxon>
        <taxon>Ochrophyta</taxon>
        <taxon>Bacillariophyta</taxon>
        <taxon>Mediophyceae</taxon>
        <taxon>Biddulphiophycidae</taxon>
        <taxon>Eupodiscales</taxon>
        <taxon>Odontellaceae</taxon>
        <taxon>Odontella</taxon>
    </lineage>
</organism>
<protein>
    <recommendedName>
        <fullName evidence="2">Plastid lipid-associated protein/fibrillin conserved domain-containing protein</fullName>
    </recommendedName>
</protein>
<evidence type="ECO:0008006" key="2">
    <source>
        <dbReference type="Google" id="ProtNLM"/>
    </source>
</evidence>
<accession>A0A7S4JRF5</accession>